<dbReference type="SUPFAM" id="SSF74653">
    <property type="entry name" value="TolA/TonB C-terminal domain"/>
    <property type="match status" value="1"/>
</dbReference>
<evidence type="ECO:0000256" key="4">
    <source>
        <dbReference type="ARBA" id="ARBA00023136"/>
    </source>
</evidence>
<keyword evidence="4" id="KW-0472">Membrane</keyword>
<keyword evidence="3" id="KW-1133">Transmembrane helix</keyword>
<sequence length="136" mass="14948">MGKGKLLSELAGKLARPPLDPSVSLAAINARQQAAEAANRAGVADAYYARVRNLVRSKMNYPDDDPGNPVVEFRVTLLPDMAVLNVEMKKSSGNAAFDEAVKRALMRIEQYPPLPAGMEFSGSIRNHILKYRLHEQ</sequence>
<dbReference type="Gene3D" id="3.30.1150.10">
    <property type="match status" value="1"/>
</dbReference>
<dbReference type="KEGG" id="cari:FNU76_11650"/>
<dbReference type="InterPro" id="IPR006260">
    <property type="entry name" value="TonB/TolA_C"/>
</dbReference>
<reference evidence="6" key="1">
    <citation type="submission" date="2019-07" db="EMBL/GenBank/DDBJ databases">
        <title>Chitinimonas sp. nov., isolated from Ny-Alesund, arctica soil.</title>
        <authorList>
            <person name="Xu Q."/>
            <person name="Peng F."/>
        </authorList>
    </citation>
    <scope>NUCLEOTIDE SEQUENCE [LARGE SCALE GENOMIC DNA]</scope>
    <source>
        <strain evidence="6">R3-44</strain>
    </source>
</reference>
<keyword evidence="6" id="KW-1185">Reference proteome</keyword>
<gene>
    <name evidence="5" type="ORF">FNU76_11650</name>
</gene>
<keyword evidence="2" id="KW-0812">Transmembrane</keyword>
<evidence type="ECO:0000313" key="6">
    <source>
        <dbReference type="Proteomes" id="UP000317550"/>
    </source>
</evidence>
<accession>A0A516SFP0</accession>
<evidence type="ECO:0000256" key="1">
    <source>
        <dbReference type="ARBA" id="ARBA00004167"/>
    </source>
</evidence>
<dbReference type="EMBL" id="CP041730">
    <property type="protein sequence ID" value="QDQ26963.1"/>
    <property type="molecule type" value="Genomic_DNA"/>
</dbReference>
<dbReference type="Pfam" id="PF13103">
    <property type="entry name" value="TonB_2"/>
    <property type="match status" value="1"/>
</dbReference>
<evidence type="ECO:0000313" key="5">
    <source>
        <dbReference type="EMBL" id="QDQ26963.1"/>
    </source>
</evidence>
<evidence type="ECO:0000256" key="2">
    <source>
        <dbReference type="ARBA" id="ARBA00022692"/>
    </source>
</evidence>
<name>A0A516SFP0_9NEIS</name>
<proteinExistence type="predicted"/>
<comment type="subcellular location">
    <subcellularLocation>
        <location evidence="1">Membrane</location>
        <topology evidence="1">Single-pass membrane protein</topology>
    </subcellularLocation>
</comment>
<dbReference type="NCBIfam" id="TIGR01352">
    <property type="entry name" value="tonB_Cterm"/>
    <property type="match status" value="1"/>
</dbReference>
<organism evidence="5 6">
    <name type="scientific">Chitinimonas arctica</name>
    <dbReference type="NCBI Taxonomy" id="2594795"/>
    <lineage>
        <taxon>Bacteria</taxon>
        <taxon>Pseudomonadati</taxon>
        <taxon>Pseudomonadota</taxon>
        <taxon>Betaproteobacteria</taxon>
        <taxon>Neisseriales</taxon>
        <taxon>Chitinibacteraceae</taxon>
        <taxon>Chitinimonas</taxon>
    </lineage>
</organism>
<dbReference type="AlphaFoldDB" id="A0A516SFP0"/>
<dbReference type="OrthoDB" id="5298892at2"/>
<dbReference type="Proteomes" id="UP000317550">
    <property type="component" value="Chromosome"/>
</dbReference>
<evidence type="ECO:0000256" key="3">
    <source>
        <dbReference type="ARBA" id="ARBA00022989"/>
    </source>
</evidence>
<protein>
    <submittedName>
        <fullName evidence="5">TonB C-terminal domain-containing protein</fullName>
    </submittedName>
</protein>
<dbReference type="GO" id="GO:0016020">
    <property type="term" value="C:membrane"/>
    <property type="evidence" value="ECO:0007669"/>
    <property type="project" value="UniProtKB-SubCell"/>
</dbReference>